<dbReference type="Pfam" id="PF09229">
    <property type="entry name" value="Aha1_N"/>
    <property type="match status" value="1"/>
</dbReference>
<reference evidence="4 5" key="1">
    <citation type="submission" date="2021-09" db="EMBL/GenBank/DDBJ databases">
        <title>Genomic insights and catalytic innovation underlie evolution of tropane alkaloids biosynthesis.</title>
        <authorList>
            <person name="Wang Y.-J."/>
            <person name="Tian T."/>
            <person name="Huang J.-P."/>
            <person name="Huang S.-X."/>
        </authorList>
    </citation>
    <scope>NUCLEOTIDE SEQUENCE [LARGE SCALE GENOMIC DNA]</scope>
    <source>
        <strain evidence="4">KIB-2018</strain>
        <tissue evidence="4">Leaf</tissue>
    </source>
</reference>
<feature type="region of interest" description="Disordered" evidence="2">
    <location>
        <begin position="1"/>
        <end position="27"/>
    </location>
</feature>
<accession>A0AAV8TNM5</accession>
<proteinExistence type="inferred from homology"/>
<dbReference type="EMBL" id="JAIWQS010000004">
    <property type="protein sequence ID" value="KAJ8767754.1"/>
    <property type="molecule type" value="Genomic_DNA"/>
</dbReference>
<evidence type="ECO:0000256" key="2">
    <source>
        <dbReference type="SAM" id="MobiDB-lite"/>
    </source>
</evidence>
<comment type="caution">
    <text evidence="4">The sequence shown here is derived from an EMBL/GenBank/DDBJ whole genome shotgun (WGS) entry which is preliminary data.</text>
</comment>
<dbReference type="InterPro" id="IPR036338">
    <property type="entry name" value="Aha1"/>
</dbReference>
<dbReference type="SUPFAM" id="SSF103111">
    <property type="entry name" value="Activator of Hsp90 ATPase, Aha1"/>
    <property type="match status" value="1"/>
</dbReference>
<dbReference type="SMART" id="SM01000">
    <property type="entry name" value="Aha1_N"/>
    <property type="match status" value="1"/>
</dbReference>
<dbReference type="Proteomes" id="UP001159364">
    <property type="component" value="Linkage Group LG04"/>
</dbReference>
<sequence length="209" mass="23845">MENARSESESESVFAGDKEKEKEGTPSYTYWVRETTADAVPLPPPKKLSPHDLVSSQPPALGSVWNGAGTWEEKNLNKWATERIKELLLSVGSLQFFGGKAYITEVSKCLGDAFLVTVRKKKCVNYTFELTIKIKGEWIIKEESKVVNGRIDILEFSCGELDDLQMDVQLSDDKDLSEQDEVRVRQDLKLFLKPVREKLIQFEEELKER</sequence>
<dbReference type="GO" id="GO:0005829">
    <property type="term" value="C:cytosol"/>
    <property type="evidence" value="ECO:0007669"/>
    <property type="project" value="TreeGrafter"/>
</dbReference>
<dbReference type="PANTHER" id="PTHR13009:SF22">
    <property type="entry name" value="LD43819P"/>
    <property type="match status" value="1"/>
</dbReference>
<evidence type="ECO:0000256" key="1">
    <source>
        <dbReference type="ARBA" id="ARBA00006817"/>
    </source>
</evidence>
<evidence type="ECO:0000313" key="5">
    <source>
        <dbReference type="Proteomes" id="UP001159364"/>
    </source>
</evidence>
<dbReference type="GO" id="GO:0051087">
    <property type="term" value="F:protein-folding chaperone binding"/>
    <property type="evidence" value="ECO:0007669"/>
    <property type="project" value="InterPro"/>
</dbReference>
<dbReference type="PANTHER" id="PTHR13009">
    <property type="entry name" value="HEAT SHOCK PROTEIN 90 HSP90 CO-CHAPERONE AHA-1"/>
    <property type="match status" value="1"/>
</dbReference>
<dbReference type="GO" id="GO:0001671">
    <property type="term" value="F:ATPase activator activity"/>
    <property type="evidence" value="ECO:0007669"/>
    <property type="project" value="InterPro"/>
</dbReference>
<evidence type="ECO:0000259" key="3">
    <source>
        <dbReference type="SMART" id="SM01000"/>
    </source>
</evidence>
<evidence type="ECO:0000313" key="4">
    <source>
        <dbReference type="EMBL" id="KAJ8767754.1"/>
    </source>
</evidence>
<dbReference type="GO" id="GO:0006457">
    <property type="term" value="P:protein folding"/>
    <property type="evidence" value="ECO:0007669"/>
    <property type="project" value="TreeGrafter"/>
</dbReference>
<feature type="domain" description="Activator of Hsp90 ATPase AHSA1-like N-terminal" evidence="3">
    <location>
        <begin position="73"/>
        <end position="209"/>
    </location>
</feature>
<dbReference type="InterPro" id="IPR015310">
    <property type="entry name" value="AHSA1-like_N"/>
</dbReference>
<organism evidence="4 5">
    <name type="scientific">Erythroxylum novogranatense</name>
    <dbReference type="NCBI Taxonomy" id="1862640"/>
    <lineage>
        <taxon>Eukaryota</taxon>
        <taxon>Viridiplantae</taxon>
        <taxon>Streptophyta</taxon>
        <taxon>Embryophyta</taxon>
        <taxon>Tracheophyta</taxon>
        <taxon>Spermatophyta</taxon>
        <taxon>Magnoliopsida</taxon>
        <taxon>eudicotyledons</taxon>
        <taxon>Gunneridae</taxon>
        <taxon>Pentapetalae</taxon>
        <taxon>rosids</taxon>
        <taxon>fabids</taxon>
        <taxon>Malpighiales</taxon>
        <taxon>Erythroxylaceae</taxon>
        <taxon>Erythroxylum</taxon>
    </lineage>
</organism>
<keyword evidence="5" id="KW-1185">Reference proteome</keyword>
<comment type="similarity">
    <text evidence="1">Belongs to the AHA1 family.</text>
</comment>
<dbReference type="AlphaFoldDB" id="A0AAV8TNM5"/>
<protein>
    <recommendedName>
        <fullName evidence="3">Activator of Hsp90 ATPase AHSA1-like N-terminal domain-containing protein</fullName>
    </recommendedName>
</protein>
<dbReference type="Gene3D" id="3.15.10.20">
    <property type="entry name" value="Activator of Hsp90 ATPase Aha1, N-terminal domain"/>
    <property type="match status" value="1"/>
</dbReference>
<gene>
    <name evidence="4" type="ORF">K2173_020694</name>
</gene>
<name>A0AAV8TNM5_9ROSI</name>